<keyword evidence="2" id="KW-1185">Reference proteome</keyword>
<protein>
    <submittedName>
        <fullName evidence="1">Uncharacterized protein</fullName>
    </submittedName>
</protein>
<dbReference type="EMBL" id="WIGN01000059">
    <property type="protein sequence ID" value="KAF6812792.1"/>
    <property type="molecule type" value="Genomic_DNA"/>
</dbReference>
<dbReference type="AlphaFoldDB" id="A0A8H6MXL9"/>
<organism evidence="1 2">
    <name type="scientific">Colletotrichum sojae</name>
    <dbReference type="NCBI Taxonomy" id="2175907"/>
    <lineage>
        <taxon>Eukaryota</taxon>
        <taxon>Fungi</taxon>
        <taxon>Dikarya</taxon>
        <taxon>Ascomycota</taxon>
        <taxon>Pezizomycotina</taxon>
        <taxon>Sordariomycetes</taxon>
        <taxon>Hypocreomycetidae</taxon>
        <taxon>Glomerellales</taxon>
        <taxon>Glomerellaceae</taxon>
        <taxon>Colletotrichum</taxon>
        <taxon>Colletotrichum orchidearum species complex</taxon>
    </lineage>
</organism>
<dbReference type="Proteomes" id="UP000652219">
    <property type="component" value="Unassembled WGS sequence"/>
</dbReference>
<gene>
    <name evidence="1" type="ORF">CSOJ01_04948</name>
</gene>
<reference evidence="1 2" key="1">
    <citation type="journal article" date="2020" name="Phytopathology">
        <title>Genome Sequence Resources of Colletotrichum truncatum, C. plurivorum, C. musicola, and C. sojae: Four Species Pathogenic to Soybean (Glycine max).</title>
        <authorList>
            <person name="Rogerio F."/>
            <person name="Boufleur T.R."/>
            <person name="Ciampi-Guillardi M."/>
            <person name="Sukno S.A."/>
            <person name="Thon M.R."/>
            <person name="Massola Junior N.S."/>
            <person name="Baroncelli R."/>
        </authorList>
    </citation>
    <scope>NUCLEOTIDE SEQUENCE [LARGE SCALE GENOMIC DNA]</scope>
    <source>
        <strain evidence="1 2">LFN0009</strain>
    </source>
</reference>
<proteinExistence type="predicted"/>
<name>A0A8H6MXL9_9PEZI</name>
<comment type="caution">
    <text evidence="1">The sequence shown here is derived from an EMBL/GenBank/DDBJ whole genome shotgun (WGS) entry which is preliminary data.</text>
</comment>
<sequence>MAPQSRRPRSWAACTHITMVRVYSYNLRCDSCGNFGPFGWLYQCSQDREEILRDHISIGDEESIFDDLGKQFIPSVQPRSRGPERRSVNAANFLEEIPQEEVAKTYTTDQLLTIYNQRKHVGDILRQESVRKAANVVRESNTHDLAKILDQGAQLPWVPTPDEECKYKVCPYCRSGGADRAFMSLDGIAGGDIPATAATGFGFHLFRRRPVCQNRVVANLGLRSSSTEVLTCFQPTASSSTSGSGLPQSRDALVSKLANHLASQLKQTTLTIDSRSIAPYTTPQAQLPRSPVFSNLAAQAGDHAESVDGDSSWVDSTTASITLPSAATGDMGEYTTEMEEHEQEEGKFSDQPLEVPHGVAVLEESVEMHTPDLLTQV</sequence>
<evidence type="ECO:0000313" key="1">
    <source>
        <dbReference type="EMBL" id="KAF6812792.1"/>
    </source>
</evidence>
<accession>A0A8H6MXL9</accession>
<evidence type="ECO:0000313" key="2">
    <source>
        <dbReference type="Proteomes" id="UP000652219"/>
    </source>
</evidence>